<dbReference type="InterPro" id="IPR014284">
    <property type="entry name" value="RNA_pol_sigma-70_dom"/>
</dbReference>
<dbReference type="CDD" id="cd06171">
    <property type="entry name" value="Sigma70_r4"/>
    <property type="match status" value="1"/>
</dbReference>
<dbReference type="PANTHER" id="PTHR43133">
    <property type="entry name" value="RNA POLYMERASE ECF-TYPE SIGMA FACTO"/>
    <property type="match status" value="1"/>
</dbReference>
<sequence>MSSAQGHASSVRHLFRPSKSSGTGPGTRRAGSRPRTAAAAVLGSKGCRPGSISLHGSWYGVRGSSSMGNCSVVFMGAVSAGSTPCGQKSRRAVDNPRDVDNFPQTAVAFRCCARLCRDMDRGRERAYTAFVVENGAALAGLSGALAGDRDDAQDLLSEALVAIWKNWGKVVAADRPVAYARRVVVATHLRLGRSRTAQLRIRKRLSALPVPESGGETFRQVDNADLINRCLDELPASQRAAVVLRHYLDLTSEDIARELNCSPAAARTHLSRGHAKLAAVLAQEAAR</sequence>
<dbReference type="InterPro" id="IPR013324">
    <property type="entry name" value="RNA_pol_sigma_r3/r4-like"/>
</dbReference>
<dbReference type="Gene3D" id="1.10.1740.10">
    <property type="match status" value="1"/>
</dbReference>
<proteinExistence type="inferred from homology"/>
<evidence type="ECO:0000256" key="1">
    <source>
        <dbReference type="ARBA" id="ARBA00010641"/>
    </source>
</evidence>
<keyword evidence="9" id="KW-1185">Reference proteome</keyword>
<dbReference type="GO" id="GO:0006352">
    <property type="term" value="P:DNA-templated transcription initiation"/>
    <property type="evidence" value="ECO:0007669"/>
    <property type="project" value="InterPro"/>
</dbReference>
<protein>
    <submittedName>
        <fullName evidence="8">Sigma-70 family RNA polymerase sigma factor</fullName>
    </submittedName>
</protein>
<evidence type="ECO:0000256" key="4">
    <source>
        <dbReference type="ARBA" id="ARBA00023125"/>
    </source>
</evidence>
<accession>A0A7K1FKJ4</accession>
<keyword evidence="4" id="KW-0238">DNA-binding</keyword>
<dbReference type="InterPro" id="IPR013325">
    <property type="entry name" value="RNA_pol_sigma_r2"/>
</dbReference>
<feature type="domain" description="RNA polymerase sigma factor 70 region 4 type 2" evidence="7">
    <location>
        <begin position="226"/>
        <end position="277"/>
    </location>
</feature>
<gene>
    <name evidence="8" type="ORF">GIS00_05410</name>
</gene>
<dbReference type="InterPro" id="IPR013249">
    <property type="entry name" value="RNA_pol_sigma70_r4_t2"/>
</dbReference>
<dbReference type="Pfam" id="PF08281">
    <property type="entry name" value="Sigma70_r4_2"/>
    <property type="match status" value="1"/>
</dbReference>
<dbReference type="GO" id="GO:0016987">
    <property type="term" value="F:sigma factor activity"/>
    <property type="evidence" value="ECO:0007669"/>
    <property type="project" value="UniProtKB-KW"/>
</dbReference>
<dbReference type="SUPFAM" id="SSF88659">
    <property type="entry name" value="Sigma3 and sigma4 domains of RNA polymerase sigma factors"/>
    <property type="match status" value="1"/>
</dbReference>
<dbReference type="SUPFAM" id="SSF88946">
    <property type="entry name" value="Sigma2 domain of RNA polymerase sigma factors"/>
    <property type="match status" value="1"/>
</dbReference>
<organism evidence="8 9">
    <name type="scientific">Nakamurella alba</name>
    <dbReference type="NCBI Taxonomy" id="2665158"/>
    <lineage>
        <taxon>Bacteria</taxon>
        <taxon>Bacillati</taxon>
        <taxon>Actinomycetota</taxon>
        <taxon>Actinomycetes</taxon>
        <taxon>Nakamurellales</taxon>
        <taxon>Nakamurellaceae</taxon>
        <taxon>Nakamurella</taxon>
    </lineage>
</organism>
<evidence type="ECO:0000256" key="6">
    <source>
        <dbReference type="SAM" id="MobiDB-lite"/>
    </source>
</evidence>
<evidence type="ECO:0000313" key="8">
    <source>
        <dbReference type="EMBL" id="MTD13384.1"/>
    </source>
</evidence>
<dbReference type="InterPro" id="IPR036388">
    <property type="entry name" value="WH-like_DNA-bd_sf"/>
</dbReference>
<dbReference type="PANTHER" id="PTHR43133:SF50">
    <property type="entry name" value="ECF RNA POLYMERASE SIGMA FACTOR SIGM"/>
    <property type="match status" value="1"/>
</dbReference>
<dbReference type="AlphaFoldDB" id="A0A7K1FKJ4"/>
<keyword evidence="5" id="KW-0804">Transcription</keyword>
<evidence type="ECO:0000313" key="9">
    <source>
        <dbReference type="Proteomes" id="UP000460221"/>
    </source>
</evidence>
<feature type="region of interest" description="Disordered" evidence="6">
    <location>
        <begin position="1"/>
        <end position="36"/>
    </location>
</feature>
<evidence type="ECO:0000259" key="7">
    <source>
        <dbReference type="Pfam" id="PF08281"/>
    </source>
</evidence>
<comment type="similarity">
    <text evidence="1">Belongs to the sigma-70 factor family. ECF subfamily.</text>
</comment>
<evidence type="ECO:0000256" key="2">
    <source>
        <dbReference type="ARBA" id="ARBA00023015"/>
    </source>
</evidence>
<evidence type="ECO:0000256" key="3">
    <source>
        <dbReference type="ARBA" id="ARBA00023082"/>
    </source>
</evidence>
<evidence type="ECO:0000256" key="5">
    <source>
        <dbReference type="ARBA" id="ARBA00023163"/>
    </source>
</evidence>
<dbReference type="InterPro" id="IPR039425">
    <property type="entry name" value="RNA_pol_sigma-70-like"/>
</dbReference>
<dbReference type="Proteomes" id="UP000460221">
    <property type="component" value="Unassembled WGS sequence"/>
</dbReference>
<name>A0A7K1FKJ4_9ACTN</name>
<keyword evidence="2" id="KW-0805">Transcription regulation</keyword>
<dbReference type="Gene3D" id="1.10.10.10">
    <property type="entry name" value="Winged helix-like DNA-binding domain superfamily/Winged helix DNA-binding domain"/>
    <property type="match status" value="1"/>
</dbReference>
<comment type="caution">
    <text evidence="8">The sequence shown here is derived from an EMBL/GenBank/DDBJ whole genome shotgun (WGS) entry which is preliminary data.</text>
</comment>
<dbReference type="GO" id="GO:0003677">
    <property type="term" value="F:DNA binding"/>
    <property type="evidence" value="ECO:0007669"/>
    <property type="project" value="UniProtKB-KW"/>
</dbReference>
<dbReference type="EMBL" id="WLYK01000001">
    <property type="protein sequence ID" value="MTD13384.1"/>
    <property type="molecule type" value="Genomic_DNA"/>
</dbReference>
<reference evidence="8 9" key="1">
    <citation type="submission" date="2019-11" db="EMBL/GenBank/DDBJ databases">
        <authorList>
            <person name="Jiang L.-Q."/>
        </authorList>
    </citation>
    <scope>NUCLEOTIDE SEQUENCE [LARGE SCALE GENOMIC DNA]</scope>
    <source>
        <strain evidence="8 9">YIM 132087</strain>
    </source>
</reference>
<keyword evidence="3" id="KW-0731">Sigma factor</keyword>
<dbReference type="NCBIfam" id="TIGR02937">
    <property type="entry name" value="sigma70-ECF"/>
    <property type="match status" value="1"/>
</dbReference>